<dbReference type="EnsemblPlants" id="AUR62038402-RA">
    <property type="protein sequence ID" value="AUR62038402-RA:cds"/>
    <property type="gene ID" value="AUR62038402"/>
</dbReference>
<dbReference type="InterPro" id="IPR004312">
    <property type="entry name" value="ATHILA_Orf1_C"/>
</dbReference>
<evidence type="ECO:0000259" key="2">
    <source>
        <dbReference type="Pfam" id="PF03078"/>
    </source>
</evidence>
<sequence>MSRRNRPRNTDARCRNPSPPPPVDPPKVDTMGIIFNDPTFSNNFLRNSGRRIRPNKFYNEDVAESLGRDTTRTPRRITFQLMNTQQNMTIREVNKAFGWPTNGTIGPKYRPPRRYNASEFWRKIIGLFGYNPRIDKATAIIHPAFRMSQRTIANTTFARGDSSGVVSTRELHFLWHLSEGSTALNVGCWLVDHLEDVARGSGNITIGGMITIIASALNLNFADQEVCPGPT</sequence>
<feature type="region of interest" description="Disordered" evidence="1">
    <location>
        <begin position="1"/>
        <end position="27"/>
    </location>
</feature>
<feature type="domain" description="Arabidopsis retrotransposon Orf1 C-terminal" evidence="2">
    <location>
        <begin position="77"/>
        <end position="227"/>
    </location>
</feature>
<accession>A0A803N0B8</accession>
<proteinExistence type="predicted"/>
<evidence type="ECO:0000313" key="4">
    <source>
        <dbReference type="Proteomes" id="UP000596660"/>
    </source>
</evidence>
<dbReference type="Pfam" id="PF03078">
    <property type="entry name" value="ATHILA"/>
    <property type="match status" value="1"/>
</dbReference>
<reference evidence="3" key="2">
    <citation type="submission" date="2021-03" db="UniProtKB">
        <authorList>
            <consortium name="EnsemblPlants"/>
        </authorList>
    </citation>
    <scope>IDENTIFICATION</scope>
</reference>
<evidence type="ECO:0000313" key="3">
    <source>
        <dbReference type="EnsemblPlants" id="AUR62038402-RA:cds"/>
    </source>
</evidence>
<name>A0A803N0B8_CHEQI</name>
<dbReference type="Gramene" id="AUR62038402-RA">
    <property type="protein sequence ID" value="AUR62038402-RA:cds"/>
    <property type="gene ID" value="AUR62038402"/>
</dbReference>
<dbReference type="Proteomes" id="UP000596660">
    <property type="component" value="Unplaced"/>
</dbReference>
<protein>
    <recommendedName>
        <fullName evidence="2">Arabidopsis retrotransposon Orf1 C-terminal domain-containing protein</fullName>
    </recommendedName>
</protein>
<organism evidence="3 4">
    <name type="scientific">Chenopodium quinoa</name>
    <name type="common">Quinoa</name>
    <dbReference type="NCBI Taxonomy" id="63459"/>
    <lineage>
        <taxon>Eukaryota</taxon>
        <taxon>Viridiplantae</taxon>
        <taxon>Streptophyta</taxon>
        <taxon>Embryophyta</taxon>
        <taxon>Tracheophyta</taxon>
        <taxon>Spermatophyta</taxon>
        <taxon>Magnoliopsida</taxon>
        <taxon>eudicotyledons</taxon>
        <taxon>Gunneridae</taxon>
        <taxon>Pentapetalae</taxon>
        <taxon>Caryophyllales</taxon>
        <taxon>Chenopodiaceae</taxon>
        <taxon>Chenopodioideae</taxon>
        <taxon>Atripliceae</taxon>
        <taxon>Chenopodium</taxon>
    </lineage>
</organism>
<keyword evidence="4" id="KW-1185">Reference proteome</keyword>
<evidence type="ECO:0000256" key="1">
    <source>
        <dbReference type="SAM" id="MobiDB-lite"/>
    </source>
</evidence>
<dbReference type="AlphaFoldDB" id="A0A803N0B8"/>
<reference evidence="3" key="1">
    <citation type="journal article" date="2017" name="Nature">
        <title>The genome of Chenopodium quinoa.</title>
        <authorList>
            <person name="Jarvis D.E."/>
            <person name="Ho Y.S."/>
            <person name="Lightfoot D.J."/>
            <person name="Schmoeckel S.M."/>
            <person name="Li B."/>
            <person name="Borm T.J.A."/>
            <person name="Ohyanagi H."/>
            <person name="Mineta K."/>
            <person name="Michell C.T."/>
            <person name="Saber N."/>
            <person name="Kharbatia N.M."/>
            <person name="Rupper R.R."/>
            <person name="Sharp A.R."/>
            <person name="Dally N."/>
            <person name="Boughton B.A."/>
            <person name="Woo Y.H."/>
            <person name="Gao G."/>
            <person name="Schijlen E.G.W.M."/>
            <person name="Guo X."/>
            <person name="Momin A.A."/>
            <person name="Negrao S."/>
            <person name="Al-Babili S."/>
            <person name="Gehring C."/>
            <person name="Roessner U."/>
            <person name="Jung C."/>
            <person name="Murphy K."/>
            <person name="Arold S.T."/>
            <person name="Gojobori T."/>
            <person name="van der Linden C.G."/>
            <person name="van Loo E.N."/>
            <person name="Jellen E.N."/>
            <person name="Maughan P.J."/>
            <person name="Tester M."/>
        </authorList>
    </citation>
    <scope>NUCLEOTIDE SEQUENCE [LARGE SCALE GENOMIC DNA]</scope>
    <source>
        <strain evidence="3">cv. PI 614886</strain>
    </source>
</reference>